<reference evidence="3" key="1">
    <citation type="journal article" date="2021" name="Science">
        <title>Hunting the eagle killer: A cyanobacterial neurotoxin causes vacuolar myelinopathy.</title>
        <authorList>
            <person name="Breinlinger S."/>
            <person name="Phillips T.J."/>
            <person name="Haram B.N."/>
            <person name="Mares J."/>
            <person name="Martinez Yerena J.A."/>
            <person name="Hrouzek P."/>
            <person name="Sobotka R."/>
            <person name="Henderson W.M."/>
            <person name="Schmieder P."/>
            <person name="Williams S.M."/>
            <person name="Lauderdale J.D."/>
            <person name="Wilde H.D."/>
            <person name="Gerrin W."/>
            <person name="Kust A."/>
            <person name="Washington J.W."/>
            <person name="Wagner C."/>
            <person name="Geier B."/>
            <person name="Liebeke M."/>
            <person name="Enke H."/>
            <person name="Niedermeyer T.H.J."/>
            <person name="Wilde S.B."/>
        </authorList>
    </citation>
    <scope>NUCLEOTIDE SEQUENCE [LARGE SCALE GENOMIC DNA]</scope>
    <source>
        <strain evidence="3">Thurmond2011</strain>
    </source>
</reference>
<feature type="chain" id="PRO_5042842799" description="PEP-CTERM sorting domain-containing protein" evidence="1">
    <location>
        <begin position="29"/>
        <end position="174"/>
    </location>
</feature>
<evidence type="ECO:0000256" key="1">
    <source>
        <dbReference type="SAM" id="SignalP"/>
    </source>
</evidence>
<protein>
    <recommendedName>
        <fullName evidence="4">PEP-CTERM sorting domain-containing protein</fullName>
    </recommendedName>
</protein>
<sequence>MMNTSKFSCLAGILVALGLLSNIKPADAITFNFSTTINGLNYSGTLDFASTGTNLAPLLNSNTVLTQYQGNTVNSTAASFVGSPKFDVTASTLTIASNGGLTYSSGQTLGFLSLSSIQDSSNFNSATATFTPVPFEFSPLEGMGLGLPLFIGVRILKKRNALKKSSRELQEITN</sequence>
<feature type="signal peptide" evidence="1">
    <location>
        <begin position="1"/>
        <end position="28"/>
    </location>
</feature>
<dbReference type="EMBL" id="JAALHA020000002">
    <property type="protein sequence ID" value="MDR9894321.1"/>
    <property type="molecule type" value="Genomic_DNA"/>
</dbReference>
<evidence type="ECO:0000313" key="2">
    <source>
        <dbReference type="EMBL" id="MDR9894321.1"/>
    </source>
</evidence>
<dbReference type="Proteomes" id="UP000667802">
    <property type="component" value="Unassembled WGS sequence"/>
</dbReference>
<evidence type="ECO:0008006" key="4">
    <source>
        <dbReference type="Google" id="ProtNLM"/>
    </source>
</evidence>
<gene>
    <name evidence="2" type="ORF">G7B40_007010</name>
</gene>
<proteinExistence type="predicted"/>
<dbReference type="AlphaFoldDB" id="A0AAP5M3Z1"/>
<dbReference type="RefSeq" id="WP_208349779.1">
    <property type="nucleotide sequence ID" value="NZ_JAALHA020000002.1"/>
</dbReference>
<comment type="caution">
    <text evidence="2">The sequence shown here is derived from an EMBL/GenBank/DDBJ whole genome shotgun (WGS) entry which is preliminary data.</text>
</comment>
<accession>A0AAP5M3Z1</accession>
<keyword evidence="1" id="KW-0732">Signal</keyword>
<name>A0AAP5M3Z1_9CYAN</name>
<keyword evidence="3" id="KW-1185">Reference proteome</keyword>
<evidence type="ECO:0000313" key="3">
    <source>
        <dbReference type="Proteomes" id="UP000667802"/>
    </source>
</evidence>
<organism evidence="2 3">
    <name type="scientific">Aetokthonos hydrillicola Thurmond2011</name>
    <dbReference type="NCBI Taxonomy" id="2712845"/>
    <lineage>
        <taxon>Bacteria</taxon>
        <taxon>Bacillati</taxon>
        <taxon>Cyanobacteriota</taxon>
        <taxon>Cyanophyceae</taxon>
        <taxon>Nostocales</taxon>
        <taxon>Hapalosiphonaceae</taxon>
        <taxon>Aetokthonos</taxon>
    </lineage>
</organism>